<sequence length="151" mass="16546">MIRRLLFPATLLLAACSAGEAPRVVAPVATEPAYTDFGTLRVRYNALPTQSLNEQMAKRYGVPRDAGLALVTVGLRQLHDGEETGIEGQARATAVDLQGERTPIALKPVKIGDSYVDHIGTFAISPRNHYRIEVSIEAQGRRETVGFQREF</sequence>
<evidence type="ECO:0000313" key="4">
    <source>
        <dbReference type="Proteomes" id="UP000673447"/>
    </source>
</evidence>
<organism evidence="3 4">
    <name type="scientific">Pseudoxanthomonas helianthi</name>
    <dbReference type="NCBI Taxonomy" id="1453541"/>
    <lineage>
        <taxon>Bacteria</taxon>
        <taxon>Pseudomonadati</taxon>
        <taxon>Pseudomonadota</taxon>
        <taxon>Gammaproteobacteria</taxon>
        <taxon>Lysobacterales</taxon>
        <taxon>Lysobacteraceae</taxon>
        <taxon>Pseudoxanthomonas</taxon>
    </lineage>
</organism>
<comment type="caution">
    <text evidence="3">The sequence shown here is derived from an EMBL/GenBank/DDBJ whole genome shotgun (WGS) entry which is preliminary data.</text>
</comment>
<protein>
    <submittedName>
        <fullName evidence="3">DUF4426 domain-containing protein</fullName>
    </submittedName>
</protein>
<keyword evidence="4" id="KW-1185">Reference proteome</keyword>
<feature type="chain" id="PRO_5037382175" evidence="1">
    <location>
        <begin position="21"/>
        <end position="151"/>
    </location>
</feature>
<dbReference type="EMBL" id="JAGKTC010000001">
    <property type="protein sequence ID" value="MBP3983036.1"/>
    <property type="molecule type" value="Genomic_DNA"/>
</dbReference>
<reference evidence="3" key="1">
    <citation type="journal article" date="2016" name="Int. J. Syst. Evol. Microbiol.">
        <title>Pseudoxanthomonas helianthi sp. nov., isolated from roots of Jerusalem artichoke (Helianthus tuberosus).</title>
        <authorList>
            <person name="Kittiwongwattana C."/>
            <person name="Thawai C."/>
        </authorList>
    </citation>
    <scope>NUCLEOTIDE SEQUENCE</scope>
    <source>
        <strain evidence="3">110414</strain>
    </source>
</reference>
<dbReference type="InterPro" id="IPR025218">
    <property type="entry name" value="DUF4426"/>
</dbReference>
<gene>
    <name evidence="3" type="ORF">J5837_01255</name>
</gene>
<evidence type="ECO:0000313" key="3">
    <source>
        <dbReference type="EMBL" id="MBP3983036.1"/>
    </source>
</evidence>
<keyword evidence="1" id="KW-0732">Signal</keyword>
<dbReference type="PROSITE" id="PS51257">
    <property type="entry name" value="PROKAR_LIPOPROTEIN"/>
    <property type="match status" value="1"/>
</dbReference>
<accession>A0A940X0J4</accession>
<dbReference type="RefSeq" id="WP_210534906.1">
    <property type="nucleotide sequence ID" value="NZ_JAGKTC010000001.1"/>
</dbReference>
<evidence type="ECO:0000259" key="2">
    <source>
        <dbReference type="Pfam" id="PF14467"/>
    </source>
</evidence>
<feature type="domain" description="DUF4426" evidence="2">
    <location>
        <begin position="35"/>
        <end position="151"/>
    </location>
</feature>
<reference evidence="3" key="2">
    <citation type="submission" date="2021-03" db="EMBL/GenBank/DDBJ databases">
        <authorList>
            <person name="Cao W."/>
        </authorList>
    </citation>
    <scope>NUCLEOTIDE SEQUENCE</scope>
    <source>
        <strain evidence="3">110414</strain>
    </source>
</reference>
<name>A0A940X0J4_9GAMM</name>
<feature type="signal peptide" evidence="1">
    <location>
        <begin position="1"/>
        <end position="20"/>
    </location>
</feature>
<dbReference type="Pfam" id="PF14467">
    <property type="entry name" value="DUF4426"/>
    <property type="match status" value="1"/>
</dbReference>
<dbReference type="Gene3D" id="2.60.40.3340">
    <property type="entry name" value="Domain of unknown function DUF4426"/>
    <property type="match status" value="1"/>
</dbReference>
<dbReference type="AlphaFoldDB" id="A0A940X0J4"/>
<proteinExistence type="predicted"/>
<evidence type="ECO:0000256" key="1">
    <source>
        <dbReference type="SAM" id="SignalP"/>
    </source>
</evidence>
<dbReference type="Proteomes" id="UP000673447">
    <property type="component" value="Unassembled WGS sequence"/>
</dbReference>